<proteinExistence type="predicted"/>
<dbReference type="AlphaFoldDB" id="T2GAD9"/>
<organism evidence="1 2">
    <name type="scientific">Megalodesulfovibrio gigas (strain ATCC 19364 / DSM 1382 / NCIMB 9332 / VKM B-1759)</name>
    <name type="common">Desulfovibrio gigas</name>
    <dbReference type="NCBI Taxonomy" id="1121448"/>
    <lineage>
        <taxon>Bacteria</taxon>
        <taxon>Pseudomonadati</taxon>
        <taxon>Thermodesulfobacteriota</taxon>
        <taxon>Desulfovibrionia</taxon>
        <taxon>Desulfovibrionales</taxon>
        <taxon>Desulfovibrionaceae</taxon>
        <taxon>Megalodesulfovibrio</taxon>
    </lineage>
</organism>
<sequence>MSGIATCVVTCWAVGLMLAGAVGNAYGVNFEDIKNFSPGRDKNIVFKKNQATFYGVQLVAKGSSLVVSLGGKKLFTLEDEWMGYPVVLGESVKVARDFPQPGMDTLLTSMVCGKGCEETRLLTWTGTDILELGFDFGGMTSDAPTPAGAFAVLYEPFYGYWPGKYTSPKAYKHDARVCLECLEMNSGWHSAFIVFVQFKDGKWVVDAPLTRYDEYALLMKVSAAKMPQATDRDLIRKELFCSTVEATFYAFMAGARDDQAAHLLAKGIPEPLRAKATHLVLADIKEVIKELATPELLKQRTLRGK</sequence>
<keyword evidence="2" id="KW-1185">Reference proteome</keyword>
<dbReference type="RefSeq" id="WP_021760421.1">
    <property type="nucleotide sequence ID" value="NC_022444.1"/>
</dbReference>
<gene>
    <name evidence="1" type="ORF">DGI_1736</name>
</gene>
<dbReference type="HOGENOM" id="CLU_911292_0_0_7"/>
<evidence type="ECO:0000313" key="2">
    <source>
        <dbReference type="Proteomes" id="UP000016587"/>
    </source>
</evidence>
<reference evidence="1 2" key="1">
    <citation type="journal article" date="2013" name="J. Bacteriol.">
        <title>Roles of HynAB and Ech, the only two hydrogenases found in the model sulfate reducer Desulfovibrio gigas.</title>
        <authorList>
            <person name="Morais-Silva F.O."/>
            <person name="Santos C.I."/>
            <person name="Rodrigues R."/>
            <person name="Pereira I.A."/>
            <person name="Rodrigues-Pousada C."/>
        </authorList>
    </citation>
    <scope>NUCLEOTIDE SEQUENCE [LARGE SCALE GENOMIC DNA]</scope>
    <source>
        <strain evidence="2">ATCC 19364 / DSM 1382 / NCIMB 9332 / VKM B-1759</strain>
    </source>
</reference>
<evidence type="ECO:0000313" key="1">
    <source>
        <dbReference type="EMBL" id="AGW13550.1"/>
    </source>
</evidence>
<name>T2GAD9_MEGG1</name>
<dbReference type="EMBL" id="CP006585">
    <property type="protein sequence ID" value="AGW13550.1"/>
    <property type="molecule type" value="Genomic_DNA"/>
</dbReference>
<protein>
    <submittedName>
        <fullName evidence="1">Uncharacterized protein</fullName>
    </submittedName>
</protein>
<dbReference type="PATRIC" id="fig|1121448.10.peg.1721"/>
<dbReference type="Proteomes" id="UP000016587">
    <property type="component" value="Chromosome"/>
</dbReference>
<dbReference type="KEGG" id="dgg:DGI_1736"/>
<accession>T2GAD9</accession>
<reference evidence="2" key="2">
    <citation type="submission" date="2013-07" db="EMBL/GenBank/DDBJ databases">
        <authorList>
            <person name="Morais-Silva F.O."/>
            <person name="Rezende A.M."/>
            <person name="Pimentel C."/>
            <person name="Resende D.M."/>
            <person name="Santos C.I."/>
            <person name="Clemente C."/>
            <person name="de Oliveira L.M."/>
            <person name="da Silva S.M."/>
            <person name="Costa D.A."/>
            <person name="Varela-Raposo A."/>
            <person name="Horacio E.C.A."/>
            <person name="Matos M."/>
            <person name="Flores O."/>
            <person name="Ruiz J.C."/>
            <person name="Rodrigues-Pousada C."/>
        </authorList>
    </citation>
    <scope>NUCLEOTIDE SEQUENCE [LARGE SCALE GENOMIC DNA]</scope>
    <source>
        <strain evidence="2">ATCC 19364 / DSM 1382 / NCIMB 9332 / VKM B-1759</strain>
    </source>
</reference>